<evidence type="ECO:0000256" key="1">
    <source>
        <dbReference type="SAM" id="Coils"/>
    </source>
</evidence>
<reference evidence="3" key="1">
    <citation type="journal article" date="2017" name="Cell">
        <title>Insights into land plant evolution garnered from the Marchantia polymorpha genome.</title>
        <authorList>
            <person name="Bowman J.L."/>
            <person name="Kohchi T."/>
            <person name="Yamato K.T."/>
            <person name="Jenkins J."/>
            <person name="Shu S."/>
            <person name="Ishizaki K."/>
            <person name="Yamaoka S."/>
            <person name="Nishihama R."/>
            <person name="Nakamura Y."/>
            <person name="Berger F."/>
            <person name="Adam C."/>
            <person name="Aki S.S."/>
            <person name="Althoff F."/>
            <person name="Araki T."/>
            <person name="Arteaga-Vazquez M.A."/>
            <person name="Balasubrmanian S."/>
            <person name="Barry K."/>
            <person name="Bauer D."/>
            <person name="Boehm C.R."/>
            <person name="Briginshaw L."/>
            <person name="Caballero-Perez J."/>
            <person name="Catarino B."/>
            <person name="Chen F."/>
            <person name="Chiyoda S."/>
            <person name="Chovatia M."/>
            <person name="Davies K.M."/>
            <person name="Delmans M."/>
            <person name="Demura T."/>
            <person name="Dierschke T."/>
            <person name="Dolan L."/>
            <person name="Dorantes-Acosta A.E."/>
            <person name="Eklund D.M."/>
            <person name="Florent S.N."/>
            <person name="Flores-Sandoval E."/>
            <person name="Fujiyama A."/>
            <person name="Fukuzawa H."/>
            <person name="Galik B."/>
            <person name="Grimanelli D."/>
            <person name="Grimwood J."/>
            <person name="Grossniklaus U."/>
            <person name="Hamada T."/>
            <person name="Haseloff J."/>
            <person name="Hetherington A.J."/>
            <person name="Higo A."/>
            <person name="Hirakawa Y."/>
            <person name="Hundley H.N."/>
            <person name="Ikeda Y."/>
            <person name="Inoue K."/>
            <person name="Inoue S.I."/>
            <person name="Ishida S."/>
            <person name="Jia Q."/>
            <person name="Kakita M."/>
            <person name="Kanazawa T."/>
            <person name="Kawai Y."/>
            <person name="Kawashima T."/>
            <person name="Kennedy M."/>
            <person name="Kinose K."/>
            <person name="Kinoshita T."/>
            <person name="Kohara Y."/>
            <person name="Koide E."/>
            <person name="Komatsu K."/>
            <person name="Kopischke S."/>
            <person name="Kubo M."/>
            <person name="Kyozuka J."/>
            <person name="Lagercrantz U."/>
            <person name="Lin S.S."/>
            <person name="Lindquist E."/>
            <person name="Lipzen A.M."/>
            <person name="Lu C.W."/>
            <person name="De Luna E."/>
            <person name="Martienssen R.A."/>
            <person name="Minamino N."/>
            <person name="Mizutani M."/>
            <person name="Mizutani M."/>
            <person name="Mochizuki N."/>
            <person name="Monte I."/>
            <person name="Mosher R."/>
            <person name="Nagasaki H."/>
            <person name="Nakagami H."/>
            <person name="Naramoto S."/>
            <person name="Nishitani K."/>
            <person name="Ohtani M."/>
            <person name="Okamoto T."/>
            <person name="Okumura M."/>
            <person name="Phillips J."/>
            <person name="Pollak B."/>
            <person name="Reinders A."/>
            <person name="Rovekamp M."/>
            <person name="Sano R."/>
            <person name="Sawa S."/>
            <person name="Schmid M.W."/>
            <person name="Shirakawa M."/>
            <person name="Solano R."/>
            <person name="Spunde A."/>
            <person name="Suetsugu N."/>
            <person name="Sugano S."/>
            <person name="Sugiyama A."/>
            <person name="Sun R."/>
            <person name="Suzuki Y."/>
            <person name="Takenaka M."/>
            <person name="Takezawa D."/>
            <person name="Tomogane H."/>
            <person name="Tsuzuki M."/>
            <person name="Ueda T."/>
            <person name="Umeda M."/>
            <person name="Ward J.M."/>
            <person name="Watanabe Y."/>
            <person name="Yazaki K."/>
            <person name="Yokoyama R."/>
            <person name="Yoshitake Y."/>
            <person name="Yotsui I."/>
            <person name="Zachgo S."/>
            <person name="Schmutz J."/>
        </authorList>
    </citation>
    <scope>NUCLEOTIDE SEQUENCE [LARGE SCALE GENOMIC DNA]</scope>
    <source>
        <strain evidence="3">Tak-1</strain>
    </source>
</reference>
<dbReference type="OrthoDB" id="10254482at2759"/>
<evidence type="ECO:0000313" key="2">
    <source>
        <dbReference type="EMBL" id="PTQ48618.1"/>
    </source>
</evidence>
<sequence>MARKYGRVGMKDPFMYTSSINHGLLTEKALRDVFEITSYINFGTAEEPLPYPVKFKDRDSFFGKQIMTQTPKWGFQTNDVFFQKEHPWVFDGDLFVDRNMYVESQPDRYKGFWTSDFSKRDEYTNVMRTEQYREQLKLENKHSKKSVEQSEDRIKAIKAQYPDIDKPHRTRFDGPRYLYDVGRAGLATTKHCTRCHKQTYYCPHNAAYCTNNPGLKKDMGFHRTSSQDYGREADTANYAKPKYGNKPVIKQQMYRRTKIFFPAKTLLGFPA</sequence>
<accession>A0A2R6XR77</accession>
<gene>
    <name evidence="2" type="ORF">MARPO_0005s0237</name>
</gene>
<dbReference type="AlphaFoldDB" id="A0A2R6XR77"/>
<dbReference type="EMBL" id="KZ772677">
    <property type="protein sequence ID" value="PTQ48618.1"/>
    <property type="molecule type" value="Genomic_DNA"/>
</dbReference>
<dbReference type="Gramene" id="Mp1g03700.1">
    <property type="protein sequence ID" value="Mp1g03700.1.cds"/>
    <property type="gene ID" value="Mp1g03700"/>
</dbReference>
<dbReference type="Proteomes" id="UP000244005">
    <property type="component" value="Unassembled WGS sequence"/>
</dbReference>
<keyword evidence="1" id="KW-0175">Coiled coil</keyword>
<name>A0A2R6XR77_MARPO</name>
<keyword evidence="3" id="KW-1185">Reference proteome</keyword>
<feature type="coiled-coil region" evidence="1">
    <location>
        <begin position="133"/>
        <end position="160"/>
    </location>
</feature>
<organism evidence="2 3">
    <name type="scientific">Marchantia polymorpha</name>
    <name type="common">Common liverwort</name>
    <name type="synonym">Marchantia aquatica</name>
    <dbReference type="NCBI Taxonomy" id="3197"/>
    <lineage>
        <taxon>Eukaryota</taxon>
        <taxon>Viridiplantae</taxon>
        <taxon>Streptophyta</taxon>
        <taxon>Embryophyta</taxon>
        <taxon>Marchantiophyta</taxon>
        <taxon>Marchantiopsida</taxon>
        <taxon>Marchantiidae</taxon>
        <taxon>Marchantiales</taxon>
        <taxon>Marchantiaceae</taxon>
        <taxon>Marchantia</taxon>
    </lineage>
</organism>
<protein>
    <submittedName>
        <fullName evidence="2">Uncharacterized protein</fullName>
    </submittedName>
</protein>
<evidence type="ECO:0000313" key="3">
    <source>
        <dbReference type="Proteomes" id="UP000244005"/>
    </source>
</evidence>
<dbReference type="OMA" id="TIRTEQW"/>
<proteinExistence type="predicted"/>